<accession>A0A6B2H5M2</accession>
<feature type="domain" description="DinB-like" evidence="1">
    <location>
        <begin position="12"/>
        <end position="168"/>
    </location>
</feature>
<gene>
    <name evidence="2" type="ORF">GWO68_08815</name>
</gene>
<proteinExistence type="predicted"/>
<dbReference type="Pfam" id="PF12867">
    <property type="entry name" value="DinB_2"/>
    <property type="match status" value="1"/>
</dbReference>
<dbReference type="RefSeq" id="WP_162346073.1">
    <property type="nucleotide sequence ID" value="NZ_JAAEAA010000009.1"/>
</dbReference>
<evidence type="ECO:0000313" key="2">
    <source>
        <dbReference type="EMBL" id="NDK56016.1"/>
    </source>
</evidence>
<dbReference type="Proteomes" id="UP000478546">
    <property type="component" value="Unassembled WGS sequence"/>
</dbReference>
<comment type="caution">
    <text evidence="2">The sequence shown here is derived from an EMBL/GenBank/DDBJ whole genome shotgun (WGS) entry which is preliminary data.</text>
</comment>
<reference evidence="2 3" key="1">
    <citation type="submission" date="2020-01" db="EMBL/GenBank/DDBJ databases">
        <authorList>
            <person name="Kim M.K."/>
        </authorList>
    </citation>
    <scope>NUCLEOTIDE SEQUENCE [LARGE SCALE GENOMIC DNA]</scope>
    <source>
        <strain evidence="2 3">BT213</strain>
    </source>
</reference>
<protein>
    <submittedName>
        <fullName evidence="2">DinB family protein</fullName>
    </submittedName>
</protein>
<keyword evidence="3" id="KW-1185">Reference proteome</keyword>
<organism evidence="2 3">
    <name type="scientific">Pontibacter fetidus</name>
    <dbReference type="NCBI Taxonomy" id="2700082"/>
    <lineage>
        <taxon>Bacteria</taxon>
        <taxon>Pseudomonadati</taxon>
        <taxon>Bacteroidota</taxon>
        <taxon>Cytophagia</taxon>
        <taxon>Cytophagales</taxon>
        <taxon>Hymenobacteraceae</taxon>
        <taxon>Pontibacter</taxon>
    </lineage>
</organism>
<name>A0A6B2H5M2_9BACT</name>
<dbReference type="Gene3D" id="1.20.120.450">
    <property type="entry name" value="dinb family like domain"/>
    <property type="match status" value="1"/>
</dbReference>
<dbReference type="AlphaFoldDB" id="A0A6B2H5M2"/>
<dbReference type="InterPro" id="IPR024775">
    <property type="entry name" value="DinB-like"/>
</dbReference>
<evidence type="ECO:0000259" key="1">
    <source>
        <dbReference type="Pfam" id="PF12867"/>
    </source>
</evidence>
<evidence type="ECO:0000313" key="3">
    <source>
        <dbReference type="Proteomes" id="UP000478546"/>
    </source>
</evidence>
<dbReference type="InterPro" id="IPR034660">
    <property type="entry name" value="DinB/YfiT-like"/>
</dbReference>
<dbReference type="SUPFAM" id="SSF109854">
    <property type="entry name" value="DinB/YfiT-like putative metalloenzymes"/>
    <property type="match status" value="1"/>
</dbReference>
<sequence length="177" mass="20237">MNPKLESKYLFLEKSRSKLLNSLRDLDETLLNTCPADGKWSIGQIAAHLVQVEQLTIGYIQKKLSEEKELQHSTLKHMVSSVILKLALSSGMKFKAPAIVANVPDTVTLNTLHAQWDETRYKLEDLLTELPPHMLDKCLFRHPYAGMLSISQTLTFIQDHFNHHLAQINHLKQQLTK</sequence>
<dbReference type="EMBL" id="JAAEAA010000009">
    <property type="protein sequence ID" value="NDK56016.1"/>
    <property type="molecule type" value="Genomic_DNA"/>
</dbReference>